<accession>A0A225WGF3</accession>
<proteinExistence type="predicted"/>
<sequence>MWVALVDKDYQGDGRFFCTIQPRKYPRGDTLNREYIARNKAISTDRKVTYATFKWNEYRFDTLATLTNYHVDLMPLRARNNEHYDMVLSKYQAVGSVFGHNGLGPNVTIASTTSSSAPGAIQHSSDCILARNPV</sequence>
<evidence type="ECO:0000313" key="1">
    <source>
        <dbReference type="EMBL" id="OWZ16338.1"/>
    </source>
</evidence>
<evidence type="ECO:0000313" key="2">
    <source>
        <dbReference type="Proteomes" id="UP000198211"/>
    </source>
</evidence>
<dbReference type="EMBL" id="NBNE01000949">
    <property type="protein sequence ID" value="OWZ16338.1"/>
    <property type="molecule type" value="Genomic_DNA"/>
</dbReference>
<comment type="caution">
    <text evidence="1">The sequence shown here is derived from an EMBL/GenBank/DDBJ whole genome shotgun (WGS) entry which is preliminary data.</text>
</comment>
<name>A0A225WGF3_9STRA</name>
<reference evidence="2" key="1">
    <citation type="submission" date="2017-03" db="EMBL/GenBank/DDBJ databases">
        <title>Phytopthora megakarya and P. palmivora, two closely related causual agents of cacao black pod achieved similar genome size and gene model numbers by different mechanisms.</title>
        <authorList>
            <person name="Ali S."/>
            <person name="Shao J."/>
            <person name="Larry D.J."/>
            <person name="Kronmiller B."/>
            <person name="Shen D."/>
            <person name="Strem M.D."/>
            <person name="Melnick R.L."/>
            <person name="Guiltinan M.J."/>
            <person name="Tyler B.M."/>
            <person name="Meinhardt L.W."/>
            <person name="Bailey B.A."/>
        </authorList>
    </citation>
    <scope>NUCLEOTIDE SEQUENCE [LARGE SCALE GENOMIC DNA]</scope>
    <source>
        <strain evidence="2">zdho120</strain>
    </source>
</reference>
<keyword evidence="2" id="KW-1185">Reference proteome</keyword>
<dbReference type="Proteomes" id="UP000198211">
    <property type="component" value="Unassembled WGS sequence"/>
</dbReference>
<gene>
    <name evidence="1" type="ORF">PHMEG_0009877</name>
</gene>
<protein>
    <submittedName>
        <fullName evidence="1">Uncharacterized protein</fullName>
    </submittedName>
</protein>
<organism evidence="1 2">
    <name type="scientific">Phytophthora megakarya</name>
    <dbReference type="NCBI Taxonomy" id="4795"/>
    <lineage>
        <taxon>Eukaryota</taxon>
        <taxon>Sar</taxon>
        <taxon>Stramenopiles</taxon>
        <taxon>Oomycota</taxon>
        <taxon>Peronosporomycetes</taxon>
        <taxon>Peronosporales</taxon>
        <taxon>Peronosporaceae</taxon>
        <taxon>Phytophthora</taxon>
    </lineage>
</organism>
<dbReference type="AlphaFoldDB" id="A0A225WGF3"/>
<dbReference type="OrthoDB" id="164601at2759"/>